<feature type="region of interest" description="Disordered" evidence="1">
    <location>
        <begin position="595"/>
        <end position="629"/>
    </location>
</feature>
<feature type="domain" description="DNA replication regulator Sld3 C-terminal" evidence="2">
    <location>
        <begin position="220"/>
        <end position="518"/>
    </location>
</feature>
<evidence type="ECO:0000259" key="2">
    <source>
        <dbReference type="Pfam" id="PF08639"/>
    </source>
</evidence>
<dbReference type="AlphaFoldDB" id="A0A5C3F909"/>
<dbReference type="Proteomes" id="UP000323386">
    <property type="component" value="Unassembled WGS sequence"/>
</dbReference>
<feature type="region of interest" description="Disordered" evidence="1">
    <location>
        <begin position="190"/>
        <end position="212"/>
    </location>
</feature>
<feature type="region of interest" description="Disordered" evidence="1">
    <location>
        <begin position="669"/>
        <end position="756"/>
    </location>
</feature>
<feature type="compositionally biased region" description="Basic and acidic residues" evidence="1">
    <location>
        <begin position="619"/>
        <end position="629"/>
    </location>
</feature>
<accession>A0A5C3F909</accession>
<evidence type="ECO:0000256" key="1">
    <source>
        <dbReference type="SAM" id="MobiDB-lite"/>
    </source>
</evidence>
<protein>
    <recommendedName>
        <fullName evidence="2">DNA replication regulator Sld3 C-terminal domain-containing protein</fullName>
    </recommendedName>
</protein>
<organism evidence="3 4">
    <name type="scientific">Pseudozyma flocculosa</name>
    <dbReference type="NCBI Taxonomy" id="84751"/>
    <lineage>
        <taxon>Eukaryota</taxon>
        <taxon>Fungi</taxon>
        <taxon>Dikarya</taxon>
        <taxon>Basidiomycota</taxon>
        <taxon>Ustilaginomycotina</taxon>
        <taxon>Ustilaginomycetes</taxon>
        <taxon>Ustilaginales</taxon>
        <taxon>Ustilaginaceae</taxon>
        <taxon>Pseudozyma</taxon>
    </lineage>
</organism>
<sequence>MSYLQNADCTLLLKDPIALPGPAGPSHPQEASTAIWQDPRIVSETLPLQLERPPTSIWPVPEAEASASTDDLWMVYNDALWLGELHTSLGDFVGYVERIEAIHQQDISQLVVRLATMLRARSTVQRRFASTAASALETTCVGPNDTLEAGVETLYPDHNEARSIKSALMGGPAAAVTAALRRQSEARLMRPGSDVAEVSEAGGQTGMSDNPDNSGFKAILSRWLRAIESRELQLQVLLVLLLLRLTTQHSSCIEPSRRRLIKMRTFRDESAVPEAGSSDPNTPQGTRSDKELRPKKRSRKLDKPKRWDASRDEDLHDDYFLWQKKSGDKRNRRGDPAQAETVDVLNVVGAAVVDPEHLNRRLEALIDVLCLDQITASLHSDLGSFLGDLEDAVAGVSTQPTSNRFDQAFGTSARQRDPNDELDDVQWLCRRIVEPCFLAALPRQCTLLKSKCFIPSVSNPTPQKRRAPLPRSERAQQPATHAQVGARGSEPKSKASRSRPGASTSRPRLQDALEQEQAIGRRSRAGPTADSQSLLGRGREVDMDRRFARSVSAGPLVLAAHFGGDARTSAAQAPSDPKSAAALEPVRAFITGATSKRKSEAVRRPNSADLSLPPTRSIGVDERRGDITGERRRQTLVQATPSKTKPNLVRQHSRPANFARSLRQTLAAPLTTSSSSSPLLTASAFRRTESQPAAFGSRSRPMPAMGRAAKSLQRPRQDALPQCAVVKAEDSASPFASDSRSPSPIALFSGSASEDD</sequence>
<dbReference type="EMBL" id="OOIP01000023">
    <property type="protein sequence ID" value="SPO40944.1"/>
    <property type="molecule type" value="Genomic_DNA"/>
</dbReference>
<reference evidence="3 4" key="1">
    <citation type="submission" date="2018-03" db="EMBL/GenBank/DDBJ databases">
        <authorList>
            <person name="Guldener U."/>
        </authorList>
    </citation>
    <scope>NUCLEOTIDE SEQUENCE [LARGE SCALE GENOMIC DNA]</scope>
    <source>
        <strain evidence="3 4">DAOM196992</strain>
    </source>
</reference>
<evidence type="ECO:0000313" key="3">
    <source>
        <dbReference type="EMBL" id="SPO40944.1"/>
    </source>
</evidence>
<dbReference type="Pfam" id="PF08639">
    <property type="entry name" value="Sld3_STD"/>
    <property type="match status" value="1"/>
</dbReference>
<feature type="compositionally biased region" description="Basic residues" evidence="1">
    <location>
        <begin position="293"/>
        <end position="303"/>
    </location>
</feature>
<proteinExistence type="predicted"/>
<gene>
    <name evidence="3" type="ORF">PSFLO_06426</name>
</gene>
<keyword evidence="4" id="KW-1185">Reference proteome</keyword>
<feature type="compositionally biased region" description="Low complexity" evidence="1">
    <location>
        <begin position="669"/>
        <end position="684"/>
    </location>
</feature>
<feature type="region of interest" description="Disordered" evidence="1">
    <location>
        <begin position="264"/>
        <end position="308"/>
    </location>
</feature>
<feature type="region of interest" description="Disordered" evidence="1">
    <location>
        <begin position="457"/>
        <end position="537"/>
    </location>
</feature>
<dbReference type="InterPro" id="IPR013948">
    <property type="entry name" value="DNA_replication_reg_Sld3_C"/>
</dbReference>
<name>A0A5C3F909_9BASI</name>
<evidence type="ECO:0000313" key="4">
    <source>
        <dbReference type="Proteomes" id="UP000323386"/>
    </source>
</evidence>
<dbReference type="OrthoDB" id="2551383at2759"/>